<feature type="region of interest" description="Disordered" evidence="8">
    <location>
        <begin position="299"/>
        <end position="323"/>
    </location>
</feature>
<dbReference type="GO" id="GO:0046872">
    <property type="term" value="F:metal ion binding"/>
    <property type="evidence" value="ECO:0007669"/>
    <property type="project" value="UniProtKB-KW"/>
</dbReference>
<protein>
    <submittedName>
        <fullName evidence="10">Cloroperoxidase</fullName>
    </submittedName>
</protein>
<reference evidence="10 11" key="1">
    <citation type="journal article" date="2016" name="Mol. Biol. Evol.">
        <title>Comparative Genomics of Early-Diverging Mushroom-Forming Fungi Provides Insights into the Origins of Lignocellulose Decay Capabilities.</title>
        <authorList>
            <person name="Nagy L.G."/>
            <person name="Riley R."/>
            <person name="Tritt A."/>
            <person name="Adam C."/>
            <person name="Daum C."/>
            <person name="Floudas D."/>
            <person name="Sun H."/>
            <person name="Yadav J.S."/>
            <person name="Pangilinan J."/>
            <person name="Larsson K.H."/>
            <person name="Matsuura K."/>
            <person name="Barry K."/>
            <person name="Labutti K."/>
            <person name="Kuo R."/>
            <person name="Ohm R.A."/>
            <person name="Bhattacharya S.S."/>
            <person name="Shirouzu T."/>
            <person name="Yoshinaga Y."/>
            <person name="Martin F.M."/>
            <person name="Grigoriev I.V."/>
            <person name="Hibbett D.S."/>
        </authorList>
    </citation>
    <scope>NUCLEOTIDE SEQUENCE [LARGE SCALE GENOMIC DNA]</scope>
    <source>
        <strain evidence="10 11">HHB12733</strain>
    </source>
</reference>
<evidence type="ECO:0000256" key="5">
    <source>
        <dbReference type="ARBA" id="ARBA00023002"/>
    </source>
</evidence>
<evidence type="ECO:0000256" key="7">
    <source>
        <dbReference type="ARBA" id="ARBA00025795"/>
    </source>
</evidence>
<dbReference type="AlphaFoldDB" id="A0A165J4N5"/>
<keyword evidence="3" id="KW-0349">Heme</keyword>
<dbReference type="PROSITE" id="PS51405">
    <property type="entry name" value="HEME_HALOPEROXIDASE"/>
    <property type="match status" value="1"/>
</dbReference>
<evidence type="ECO:0000256" key="2">
    <source>
        <dbReference type="ARBA" id="ARBA00022559"/>
    </source>
</evidence>
<dbReference type="InterPro" id="IPR000028">
    <property type="entry name" value="Chloroperoxidase"/>
</dbReference>
<dbReference type="PANTHER" id="PTHR33577">
    <property type="entry name" value="STERIGMATOCYSTIN BIOSYNTHESIS PEROXIDASE STCC-RELATED"/>
    <property type="match status" value="1"/>
</dbReference>
<evidence type="ECO:0000256" key="4">
    <source>
        <dbReference type="ARBA" id="ARBA00022723"/>
    </source>
</evidence>
<name>A0A165J4N5_9BASI</name>
<sequence>MHPAVDNSLSRLVAGVTDLVTHVLTLLYLFTWDLCLVPLTVLVGPKPKGSLIPPGKMGHGGKWPEWHATAPGDSRSACPALNAMANHGILPRDGRNIRFTDLSIKIKETYNFAPTFCWYVPMYIARVLGRSYYEDTVDLEDISVHNGIEHDASLFRHDTYLSHTGDQSKPSKDLIDGFFRSVKGDKVTVDDLAQYSEIRRASSRRDNGQFTLSLFHTLFASANCATLIRVMGGDVETLRAWLYEERLVDGFESANRDPWGLTFGAFQSTVLAIEGRIRAEKRDGTATTLLRRIHANGNEKQGLRDGKMRKKGASHGLMESAEI</sequence>
<proteinExistence type="inferred from homology"/>
<accession>A0A165J4N5</accession>
<evidence type="ECO:0000313" key="10">
    <source>
        <dbReference type="EMBL" id="KZT61368.1"/>
    </source>
</evidence>
<evidence type="ECO:0000256" key="8">
    <source>
        <dbReference type="SAM" id="MobiDB-lite"/>
    </source>
</evidence>
<evidence type="ECO:0000256" key="1">
    <source>
        <dbReference type="ARBA" id="ARBA00001970"/>
    </source>
</evidence>
<feature type="domain" description="Heme haloperoxidase family profile" evidence="9">
    <location>
        <begin position="62"/>
        <end position="268"/>
    </location>
</feature>
<dbReference type="InterPro" id="IPR036851">
    <property type="entry name" value="Chloroperoxidase-like_sf"/>
</dbReference>
<evidence type="ECO:0000256" key="6">
    <source>
        <dbReference type="ARBA" id="ARBA00023004"/>
    </source>
</evidence>
<keyword evidence="4" id="KW-0479">Metal-binding</keyword>
<gene>
    <name evidence="10" type="ORF">CALCODRAFT_514879</name>
</gene>
<keyword evidence="6" id="KW-0408">Iron</keyword>
<dbReference type="PANTHER" id="PTHR33577:SF18">
    <property type="entry name" value="HEME HALOPEROXIDASE FAMILY PROFILE DOMAIN-CONTAINING PROTEIN"/>
    <property type="match status" value="1"/>
</dbReference>
<dbReference type="Pfam" id="PF01328">
    <property type="entry name" value="Peroxidase_2"/>
    <property type="match status" value="1"/>
</dbReference>
<comment type="similarity">
    <text evidence="7">Belongs to the chloroperoxidase family.</text>
</comment>
<evidence type="ECO:0000313" key="11">
    <source>
        <dbReference type="Proteomes" id="UP000076842"/>
    </source>
</evidence>
<keyword evidence="2 10" id="KW-0575">Peroxidase</keyword>
<keyword evidence="11" id="KW-1185">Reference proteome</keyword>
<comment type="cofactor">
    <cofactor evidence="1">
        <name>heme b</name>
        <dbReference type="ChEBI" id="CHEBI:60344"/>
    </cofactor>
</comment>
<dbReference type="SUPFAM" id="SSF47571">
    <property type="entry name" value="Cloroperoxidase"/>
    <property type="match status" value="1"/>
</dbReference>
<evidence type="ECO:0000256" key="3">
    <source>
        <dbReference type="ARBA" id="ARBA00022617"/>
    </source>
</evidence>
<dbReference type="Proteomes" id="UP000076842">
    <property type="component" value="Unassembled WGS sequence"/>
</dbReference>
<organism evidence="10 11">
    <name type="scientific">Calocera cornea HHB12733</name>
    <dbReference type="NCBI Taxonomy" id="1353952"/>
    <lineage>
        <taxon>Eukaryota</taxon>
        <taxon>Fungi</taxon>
        <taxon>Dikarya</taxon>
        <taxon>Basidiomycota</taxon>
        <taxon>Agaricomycotina</taxon>
        <taxon>Dacrymycetes</taxon>
        <taxon>Dacrymycetales</taxon>
        <taxon>Dacrymycetaceae</taxon>
        <taxon>Calocera</taxon>
    </lineage>
</organism>
<evidence type="ECO:0000259" key="9">
    <source>
        <dbReference type="PROSITE" id="PS51405"/>
    </source>
</evidence>
<dbReference type="OrthoDB" id="407298at2759"/>
<dbReference type="Gene3D" id="1.10.489.10">
    <property type="entry name" value="Chloroperoxidase-like"/>
    <property type="match status" value="1"/>
</dbReference>
<keyword evidence="5" id="KW-0560">Oxidoreductase</keyword>
<dbReference type="InParanoid" id="A0A165J4N5"/>
<dbReference type="STRING" id="1353952.A0A165J4N5"/>
<dbReference type="GO" id="GO:0004601">
    <property type="term" value="F:peroxidase activity"/>
    <property type="evidence" value="ECO:0007669"/>
    <property type="project" value="UniProtKB-KW"/>
</dbReference>
<dbReference type="EMBL" id="KV423924">
    <property type="protein sequence ID" value="KZT61368.1"/>
    <property type="molecule type" value="Genomic_DNA"/>
</dbReference>